<evidence type="ECO:0000313" key="1">
    <source>
        <dbReference type="EMBL" id="MBP2708612.1"/>
    </source>
</evidence>
<dbReference type="InterPro" id="IPR011008">
    <property type="entry name" value="Dimeric_a/b-barrel"/>
</dbReference>
<organism evidence="1 2">
    <name type="scientific">Microbispora oryzae</name>
    <dbReference type="NCBI Taxonomy" id="2806554"/>
    <lineage>
        <taxon>Bacteria</taxon>
        <taxon>Bacillati</taxon>
        <taxon>Actinomycetota</taxon>
        <taxon>Actinomycetes</taxon>
        <taxon>Streptosporangiales</taxon>
        <taxon>Streptosporangiaceae</taxon>
        <taxon>Microbispora</taxon>
    </lineage>
</organism>
<dbReference type="AlphaFoldDB" id="A0A941AMM7"/>
<proteinExistence type="predicted"/>
<dbReference type="PANTHER" id="PTHR34389">
    <property type="entry name" value="L-RHAMNOSE MUTAROTASE"/>
    <property type="match status" value="1"/>
</dbReference>
<sequence length="114" mass="13389">MSAPHRIERHALVVGVRPEYREKYLELHSNVWPQVEQTLRDANVTNYSIFIVGDTLFAYYEYVGDDHAADMARIAEDPVTREWWTHTDPCQVRIVDERVPGALWQPLDEVWHLS</sequence>
<dbReference type="EMBL" id="JAFCNB010000038">
    <property type="protein sequence ID" value="MBP2708612.1"/>
    <property type="molecule type" value="Genomic_DNA"/>
</dbReference>
<dbReference type="GO" id="GO:0016857">
    <property type="term" value="F:racemase and epimerase activity, acting on carbohydrates and derivatives"/>
    <property type="evidence" value="ECO:0007669"/>
    <property type="project" value="InterPro"/>
</dbReference>
<comment type="caution">
    <text evidence="1">The sequence shown here is derived from an EMBL/GenBank/DDBJ whole genome shotgun (WGS) entry which is preliminary data.</text>
</comment>
<dbReference type="SUPFAM" id="SSF54909">
    <property type="entry name" value="Dimeric alpha+beta barrel"/>
    <property type="match status" value="1"/>
</dbReference>
<evidence type="ECO:0000313" key="2">
    <source>
        <dbReference type="Proteomes" id="UP000674234"/>
    </source>
</evidence>
<dbReference type="Gene3D" id="3.30.70.100">
    <property type="match status" value="1"/>
</dbReference>
<name>A0A941AMM7_9ACTN</name>
<protein>
    <submittedName>
        <fullName evidence="1">L-rhamnose mutarotase</fullName>
    </submittedName>
</protein>
<dbReference type="RefSeq" id="WP_210159870.1">
    <property type="nucleotide sequence ID" value="NZ_JAFCNB010000038.1"/>
</dbReference>
<keyword evidence="2" id="KW-1185">Reference proteome</keyword>
<gene>
    <name evidence="1" type="ORF">JOL79_33060</name>
</gene>
<dbReference type="Pfam" id="PF05336">
    <property type="entry name" value="rhaM"/>
    <property type="match status" value="1"/>
</dbReference>
<accession>A0A941AMM7</accession>
<reference evidence="1" key="1">
    <citation type="submission" date="2021-02" db="EMBL/GenBank/DDBJ databases">
        <title>Draft genome sequence of Microbispora sp. RL4-1S isolated from rice leaves in Thailand.</title>
        <authorList>
            <person name="Muangham S."/>
            <person name="Duangmal K."/>
        </authorList>
    </citation>
    <scope>NUCLEOTIDE SEQUENCE</scope>
    <source>
        <strain evidence="1">RL4-1S</strain>
    </source>
</reference>
<dbReference type="PANTHER" id="PTHR34389:SF2">
    <property type="entry name" value="L-RHAMNOSE MUTAROTASE"/>
    <property type="match status" value="1"/>
</dbReference>
<dbReference type="Proteomes" id="UP000674234">
    <property type="component" value="Unassembled WGS sequence"/>
</dbReference>
<dbReference type="InterPro" id="IPR008000">
    <property type="entry name" value="Rham/fucose_mutarotase"/>
</dbReference>